<proteinExistence type="predicted"/>
<dbReference type="Pfam" id="PF01042">
    <property type="entry name" value="Ribonuc_L-PSP"/>
    <property type="match status" value="1"/>
</dbReference>
<evidence type="ECO:0000313" key="1">
    <source>
        <dbReference type="Ensembl" id="ENSCAFP00020003295.1"/>
    </source>
</evidence>
<organism evidence="1 2">
    <name type="scientific">Canis lupus dingo</name>
    <name type="common">dingo</name>
    <dbReference type="NCBI Taxonomy" id="286419"/>
    <lineage>
        <taxon>Eukaryota</taxon>
        <taxon>Metazoa</taxon>
        <taxon>Chordata</taxon>
        <taxon>Craniata</taxon>
        <taxon>Vertebrata</taxon>
        <taxon>Euteleostomi</taxon>
        <taxon>Mammalia</taxon>
        <taxon>Eutheria</taxon>
        <taxon>Laurasiatheria</taxon>
        <taxon>Carnivora</taxon>
        <taxon>Caniformia</taxon>
        <taxon>Canidae</taxon>
        <taxon>Canis</taxon>
    </lineage>
</organism>
<dbReference type="AlphaFoldDB" id="A0A8C0JNG7"/>
<dbReference type="GO" id="GO:0019239">
    <property type="term" value="F:deaminase activity"/>
    <property type="evidence" value="ECO:0007669"/>
    <property type="project" value="TreeGrafter"/>
</dbReference>
<accession>A0A8C0JNG7</accession>
<dbReference type="Gene3D" id="3.30.1330.40">
    <property type="entry name" value="RutC-like"/>
    <property type="match status" value="1"/>
</dbReference>
<evidence type="ECO:0000313" key="2">
    <source>
        <dbReference type="Proteomes" id="UP000694391"/>
    </source>
</evidence>
<dbReference type="GeneTree" id="ENSGT00940000168918"/>
<protein>
    <recommendedName>
        <fullName evidence="3">2-iminobutanoate/2-iminopropanoate deaminase</fullName>
    </recommendedName>
</protein>
<sequence length="129" mass="13249">MFWPSEAAVAGGRAPSAGAPVTQTTCISAQLGRDPSRGQLVPGGPVEEAKQALINTDEILKAAGCDFTNVKTTVLLAAMNDFSAVKIYKQLFKSSFPTTAAHQVVALPKGGHVETHAGAVQGSLTTASL</sequence>
<keyword evidence="2" id="KW-1185">Reference proteome</keyword>
<reference evidence="1" key="2">
    <citation type="submission" date="2025-09" db="UniProtKB">
        <authorList>
            <consortium name="Ensembl"/>
        </authorList>
    </citation>
    <scope>IDENTIFICATION</scope>
</reference>
<dbReference type="InterPro" id="IPR035959">
    <property type="entry name" value="RutC-like_sf"/>
</dbReference>
<name>A0A8C0JNG7_CANLU</name>
<reference evidence="1" key="1">
    <citation type="submission" date="2025-08" db="UniProtKB">
        <authorList>
            <consortium name="Ensembl"/>
        </authorList>
    </citation>
    <scope>IDENTIFICATION</scope>
</reference>
<dbReference type="InterPro" id="IPR006175">
    <property type="entry name" value="YjgF/YER057c/UK114"/>
</dbReference>
<dbReference type="PANTHER" id="PTHR11803">
    <property type="entry name" value="2-IMINOBUTANOATE/2-IMINOPROPANOATE DEAMINASE RIDA"/>
    <property type="match status" value="1"/>
</dbReference>
<dbReference type="Proteomes" id="UP000694391">
    <property type="component" value="Unplaced"/>
</dbReference>
<dbReference type="PANTHER" id="PTHR11803:SF54">
    <property type="entry name" value="2-IMINOBUTANOATE_2-IMINOPROPANOATE DEAMINASE"/>
    <property type="match status" value="1"/>
</dbReference>
<evidence type="ECO:0008006" key="3">
    <source>
        <dbReference type="Google" id="ProtNLM"/>
    </source>
</evidence>
<dbReference type="Ensembl" id="ENSCAFT00020003831.1">
    <property type="protein sequence ID" value="ENSCAFP00020003295.1"/>
    <property type="gene ID" value="ENSCAFG00020002799.1"/>
</dbReference>
<dbReference type="SUPFAM" id="SSF55298">
    <property type="entry name" value="YjgF-like"/>
    <property type="match status" value="1"/>
</dbReference>
<dbReference type="GO" id="GO:0005829">
    <property type="term" value="C:cytosol"/>
    <property type="evidence" value="ECO:0007669"/>
    <property type="project" value="TreeGrafter"/>
</dbReference>
<dbReference type="GO" id="GO:0005739">
    <property type="term" value="C:mitochondrion"/>
    <property type="evidence" value="ECO:0007669"/>
    <property type="project" value="TreeGrafter"/>
</dbReference>